<dbReference type="AlphaFoldDB" id="E6SID5"/>
<dbReference type="EMBL" id="CP002344">
    <property type="protein sequence ID" value="ADU51946.1"/>
    <property type="molecule type" value="Genomic_DNA"/>
</dbReference>
<dbReference type="STRING" id="644966.Tmar_1845"/>
<keyword evidence="3" id="KW-1185">Reference proteome</keyword>
<reference evidence="2 3" key="1">
    <citation type="journal article" date="2010" name="Stand. Genomic Sci.">
        <title>Complete genome sequence of Thermaerobacter marianensis type strain (7p75a).</title>
        <authorList>
            <person name="Han C."/>
            <person name="Gu W."/>
            <person name="Zhang X."/>
            <person name="Lapidus A."/>
            <person name="Nolan M."/>
            <person name="Copeland A."/>
            <person name="Lucas S."/>
            <person name="Del Rio T.G."/>
            <person name="Tice H."/>
            <person name="Cheng J.F."/>
            <person name="Tapia R."/>
            <person name="Goodwin L."/>
            <person name="Pitluck S."/>
            <person name="Pagani I."/>
            <person name="Ivanova N."/>
            <person name="Mavromatis K."/>
            <person name="Mikhailova N."/>
            <person name="Pati A."/>
            <person name="Chen A."/>
            <person name="Palaniappan K."/>
            <person name="Land M."/>
            <person name="Hauser L."/>
            <person name="Chang Y.J."/>
            <person name="Jeffries C.D."/>
            <person name="Schneider S."/>
            <person name="Rohde M."/>
            <person name="Goker M."/>
            <person name="Pukall R."/>
            <person name="Woyke T."/>
            <person name="Bristow J."/>
            <person name="Eisen J.A."/>
            <person name="Markowitz V."/>
            <person name="Hugenholtz P."/>
            <person name="Kyrpides N.C."/>
            <person name="Klenk H.P."/>
            <person name="Detter J.C."/>
        </authorList>
    </citation>
    <scope>NUCLEOTIDE SEQUENCE [LARGE SCALE GENOMIC DNA]</scope>
    <source>
        <strain evidence="3">ATCC 700841 / DSM 12885 / JCM 10246 / 7p75a</strain>
    </source>
</reference>
<proteinExistence type="predicted"/>
<dbReference type="InterPro" id="IPR046348">
    <property type="entry name" value="SIS_dom_sf"/>
</dbReference>
<dbReference type="GO" id="GO:0097367">
    <property type="term" value="F:carbohydrate derivative binding"/>
    <property type="evidence" value="ECO:0007669"/>
    <property type="project" value="InterPro"/>
</dbReference>
<dbReference type="Pfam" id="PF13580">
    <property type="entry name" value="SIS_2"/>
    <property type="match status" value="1"/>
</dbReference>
<reference evidence="3" key="2">
    <citation type="journal article" date="2010" name="Stand. Genomic Sci.">
        <title>Complete genome sequence of Thermaerobacter marianensis type strain (7p75aT).</title>
        <authorList>
            <person name="Han C."/>
            <person name="Gu W."/>
            <person name="Zhang X."/>
            <person name="Lapidus A."/>
            <person name="Nolan M."/>
            <person name="Copeland A."/>
            <person name="Lucas S."/>
            <person name="Glavina Del Rio T."/>
            <person name="Tice H."/>
            <person name="Cheng J."/>
            <person name="Tapia R."/>
            <person name="Goodwin L."/>
            <person name="Pitluck S."/>
            <person name="Pagani I."/>
            <person name="Ivanova N."/>
            <person name="Mavromatis K."/>
            <person name="Mikhailova N."/>
            <person name="Pati A."/>
            <person name="Chen A."/>
            <person name="Palaniappan K."/>
            <person name="Land M."/>
            <person name="Hauser L."/>
            <person name="Chang Y."/>
            <person name="Jeffries C."/>
            <person name="Schneider S."/>
            <person name="Rohde M."/>
            <person name="Goker M."/>
            <person name="Pukall R."/>
            <person name="Woyke T."/>
            <person name="Bristow J."/>
            <person name="Eisen J."/>
            <person name="Markowitz V."/>
            <person name="Hugenholtz P."/>
            <person name="Kyrpides N."/>
            <person name="Klenk H."/>
            <person name="Detter J."/>
        </authorList>
    </citation>
    <scope>NUCLEOTIDE SEQUENCE [LARGE SCALE GENOMIC DNA]</scope>
    <source>
        <strain evidence="3">ATCC 700841 / DSM 12885 / JCM 10246 / 7p75a</strain>
    </source>
</reference>
<accession>E6SID5</accession>
<dbReference type="InterPro" id="IPR050099">
    <property type="entry name" value="SIS_GmhA/DiaA_subfam"/>
</dbReference>
<dbReference type="GO" id="GO:1901135">
    <property type="term" value="P:carbohydrate derivative metabolic process"/>
    <property type="evidence" value="ECO:0007669"/>
    <property type="project" value="InterPro"/>
</dbReference>
<name>E6SID5_THEM7</name>
<evidence type="ECO:0000313" key="3">
    <source>
        <dbReference type="Proteomes" id="UP000008915"/>
    </source>
</evidence>
<dbReference type="PROSITE" id="PS51464">
    <property type="entry name" value="SIS"/>
    <property type="match status" value="1"/>
</dbReference>
<sequence>MEGLAWLDRYFAEVTSRLERVRTTQREALQKAARAVADCVAAGGVVHVHGCGHTQILVEEVWYRAGQPAYVSPLFDQALWPHNGPARASALEKLPGYGTLLADAHELRPGEVGIVLSNSGRNPTPIEVALRMRDKGLTVVAITSMDYTTQVASKHPSGKRLFEIADIVIDNAGPLGDAAVSLPNGRRAAPVTTITNAAVLGALFLEANVELLRRGIEPPVFVSANLDQGPDVNETYVSRYAGRVHYYRT</sequence>
<dbReference type="NCBIfam" id="NF002805">
    <property type="entry name" value="PRK02947.1"/>
    <property type="match status" value="1"/>
</dbReference>
<organism evidence="2 3">
    <name type="scientific">Thermaerobacter marianensis (strain ATCC 700841 / DSM 12885 / JCM 10246 / 7p75a)</name>
    <dbReference type="NCBI Taxonomy" id="644966"/>
    <lineage>
        <taxon>Bacteria</taxon>
        <taxon>Bacillati</taxon>
        <taxon>Bacillota</taxon>
        <taxon>Clostridia</taxon>
        <taxon>Eubacteriales</taxon>
        <taxon>Clostridiales Family XVII. Incertae Sedis</taxon>
        <taxon>Thermaerobacter</taxon>
    </lineage>
</organism>
<dbReference type="SUPFAM" id="SSF53697">
    <property type="entry name" value="SIS domain"/>
    <property type="match status" value="1"/>
</dbReference>
<dbReference type="PANTHER" id="PTHR30390">
    <property type="entry name" value="SEDOHEPTULOSE 7-PHOSPHATE ISOMERASE / DNAA INITIATOR-ASSOCIATING FACTOR FOR REPLICATION INITIATION"/>
    <property type="match status" value="1"/>
</dbReference>
<dbReference type="Proteomes" id="UP000008915">
    <property type="component" value="Chromosome"/>
</dbReference>
<dbReference type="InterPro" id="IPR035472">
    <property type="entry name" value="RpiR-like_SIS"/>
</dbReference>
<dbReference type="CDD" id="cd05013">
    <property type="entry name" value="SIS_RpiR"/>
    <property type="match status" value="1"/>
</dbReference>
<dbReference type="KEGG" id="tmr:Tmar_1845"/>
<dbReference type="Gene3D" id="3.40.50.10490">
    <property type="entry name" value="Glucose-6-phosphate isomerase like protein, domain 1"/>
    <property type="match status" value="1"/>
</dbReference>
<protein>
    <recommendedName>
        <fullName evidence="1">SIS domain-containing protein</fullName>
    </recommendedName>
</protein>
<dbReference type="RefSeq" id="WP_013496247.1">
    <property type="nucleotide sequence ID" value="NC_014831.1"/>
</dbReference>
<dbReference type="PANTHER" id="PTHR30390:SF7">
    <property type="entry name" value="PHOSPHOHEPTOSE ISOMERASE"/>
    <property type="match status" value="1"/>
</dbReference>
<dbReference type="eggNOG" id="COG4821">
    <property type="taxonomic scope" value="Bacteria"/>
</dbReference>
<evidence type="ECO:0000313" key="2">
    <source>
        <dbReference type="EMBL" id="ADU51946.1"/>
    </source>
</evidence>
<dbReference type="InterPro" id="IPR001347">
    <property type="entry name" value="SIS_dom"/>
</dbReference>
<evidence type="ECO:0000259" key="1">
    <source>
        <dbReference type="PROSITE" id="PS51464"/>
    </source>
</evidence>
<gene>
    <name evidence="2" type="ordered locus">Tmar_1845</name>
</gene>
<feature type="domain" description="SIS" evidence="1">
    <location>
        <begin position="36"/>
        <end position="218"/>
    </location>
</feature>
<dbReference type="HOGENOM" id="CLU_089975_0_0_9"/>
<dbReference type="OrthoDB" id="9805185at2"/>